<keyword evidence="8" id="KW-1185">Reference proteome</keyword>
<feature type="domain" description="CopC" evidence="6">
    <location>
        <begin position="18"/>
        <end position="112"/>
    </location>
</feature>
<sequence length="517" mass="57476">MFGGFLLSFWYAPDLYAHAGLKETSPENGEVVKRAPEKVSLRFNEPIERNLSQIQLYDWNGRQIHLPNNREGGRSQQLNQGLPYLKTGTYTVVWNVVSLDGHPVEGSYSFSVRKEVGGEVDVPEKEAGMADGLLVVARYLVEGMLLLGAGLYGMAWLAEKRGLPGFAYILGRARWVGGGLLLLGTLVEAVAYSATLTNVNLFELWLDGKWSLLFQFPFVLMLFTQLVLILLLILPGMTRAWYLFLWMVLASAPAIGGHVWGMESPLTATLLRVIHLLAIAAWLGSLTYLVLVLLWKRRTGGEADLSRIRAFFVPTALISALTVLASGVWMVGFQSDWTQVLASRQAWAVLLFIKFLLTGVMLFLALVQTLRWKREGRSPAGRWLQVEWAAGLIALLAGVWMSQSVYPVPMESYHAALETEQTKAVVKIPQLGLGNQTMKIRLPEKEKPKRVRVDLAMKEHGMKIPPVLAEPMGGTGHYQAKVPFSMVGKWQFTIIAEYPGGKEKHWSAEIFIPGGGE</sequence>
<evidence type="ECO:0000313" key="8">
    <source>
        <dbReference type="Proteomes" id="UP001595843"/>
    </source>
</evidence>
<keyword evidence="3" id="KW-0732">Signal</keyword>
<feature type="transmembrane region" description="Helical" evidence="5">
    <location>
        <begin position="308"/>
        <end position="333"/>
    </location>
</feature>
<dbReference type="RefSeq" id="WP_380703281.1">
    <property type="nucleotide sequence ID" value="NZ_JBHSAP010000007.1"/>
</dbReference>
<feature type="transmembrane region" description="Helical" evidence="5">
    <location>
        <begin position="345"/>
        <end position="367"/>
    </location>
</feature>
<reference evidence="8" key="1">
    <citation type="journal article" date="2019" name="Int. J. Syst. Evol. Microbiol.">
        <title>The Global Catalogue of Microorganisms (GCM) 10K type strain sequencing project: providing services to taxonomists for standard genome sequencing and annotation.</title>
        <authorList>
            <consortium name="The Broad Institute Genomics Platform"/>
            <consortium name="The Broad Institute Genome Sequencing Center for Infectious Disease"/>
            <person name="Wu L."/>
            <person name="Ma J."/>
        </authorList>
    </citation>
    <scope>NUCLEOTIDE SEQUENCE [LARGE SCALE GENOMIC DNA]</scope>
    <source>
        <strain evidence="8">IBRC-M 10813</strain>
    </source>
</reference>
<protein>
    <submittedName>
        <fullName evidence="7">Copper resistance protein CopC</fullName>
    </submittedName>
</protein>
<organism evidence="7 8">
    <name type="scientific">Salinithrix halophila</name>
    <dbReference type="NCBI Taxonomy" id="1485204"/>
    <lineage>
        <taxon>Bacteria</taxon>
        <taxon>Bacillati</taxon>
        <taxon>Bacillota</taxon>
        <taxon>Bacilli</taxon>
        <taxon>Bacillales</taxon>
        <taxon>Thermoactinomycetaceae</taxon>
        <taxon>Salinithrix</taxon>
    </lineage>
</organism>
<feature type="transmembrane region" description="Helical" evidence="5">
    <location>
        <begin position="175"/>
        <end position="194"/>
    </location>
</feature>
<feature type="transmembrane region" description="Helical" evidence="5">
    <location>
        <begin position="273"/>
        <end position="296"/>
    </location>
</feature>
<accession>A0ABV8JBM9</accession>
<dbReference type="InterPro" id="IPR007348">
    <property type="entry name" value="CopC_dom"/>
</dbReference>
<name>A0ABV8JBM9_9BACL</name>
<evidence type="ECO:0000256" key="2">
    <source>
        <dbReference type="ARBA" id="ARBA00022723"/>
    </source>
</evidence>
<keyword evidence="5" id="KW-1133">Transmembrane helix</keyword>
<dbReference type="PANTHER" id="PTHR34820:SF4">
    <property type="entry name" value="INNER MEMBRANE PROTEIN YEBZ"/>
    <property type="match status" value="1"/>
</dbReference>
<keyword evidence="5" id="KW-0812">Transmembrane</keyword>
<evidence type="ECO:0000313" key="7">
    <source>
        <dbReference type="EMBL" id="MFC4076311.1"/>
    </source>
</evidence>
<keyword evidence="4" id="KW-0186">Copper</keyword>
<comment type="subcellular location">
    <subcellularLocation>
        <location evidence="1">Cell envelope</location>
    </subcellularLocation>
</comment>
<feature type="transmembrane region" description="Helical" evidence="5">
    <location>
        <begin position="136"/>
        <end position="155"/>
    </location>
</feature>
<feature type="transmembrane region" description="Helical" evidence="5">
    <location>
        <begin position="214"/>
        <end position="234"/>
    </location>
</feature>
<evidence type="ECO:0000256" key="4">
    <source>
        <dbReference type="ARBA" id="ARBA00023008"/>
    </source>
</evidence>
<dbReference type="SUPFAM" id="SSF81296">
    <property type="entry name" value="E set domains"/>
    <property type="match status" value="1"/>
</dbReference>
<dbReference type="EMBL" id="JBHSAP010000007">
    <property type="protein sequence ID" value="MFC4076311.1"/>
    <property type="molecule type" value="Genomic_DNA"/>
</dbReference>
<dbReference type="Proteomes" id="UP001595843">
    <property type="component" value="Unassembled WGS sequence"/>
</dbReference>
<evidence type="ECO:0000256" key="1">
    <source>
        <dbReference type="ARBA" id="ARBA00004196"/>
    </source>
</evidence>
<dbReference type="InterPro" id="IPR014756">
    <property type="entry name" value="Ig_E-set"/>
</dbReference>
<keyword evidence="2" id="KW-0479">Metal-binding</keyword>
<dbReference type="Pfam" id="PF04234">
    <property type="entry name" value="CopC"/>
    <property type="match status" value="1"/>
</dbReference>
<evidence type="ECO:0000259" key="6">
    <source>
        <dbReference type="Pfam" id="PF04234"/>
    </source>
</evidence>
<gene>
    <name evidence="7" type="ORF">ACFOUO_05740</name>
</gene>
<keyword evidence="5" id="KW-0472">Membrane</keyword>
<dbReference type="InterPro" id="IPR014755">
    <property type="entry name" value="Cu-Rt/internalin_Ig-like"/>
</dbReference>
<dbReference type="PANTHER" id="PTHR34820">
    <property type="entry name" value="INNER MEMBRANE PROTEIN YEBZ"/>
    <property type="match status" value="1"/>
</dbReference>
<comment type="caution">
    <text evidence="7">The sequence shown here is derived from an EMBL/GenBank/DDBJ whole genome shotgun (WGS) entry which is preliminary data.</text>
</comment>
<evidence type="ECO:0000256" key="3">
    <source>
        <dbReference type="ARBA" id="ARBA00022729"/>
    </source>
</evidence>
<dbReference type="Gene3D" id="2.60.40.1220">
    <property type="match status" value="1"/>
</dbReference>
<proteinExistence type="predicted"/>
<feature type="transmembrane region" description="Helical" evidence="5">
    <location>
        <begin position="241"/>
        <end position="261"/>
    </location>
</feature>
<evidence type="ECO:0000256" key="5">
    <source>
        <dbReference type="SAM" id="Phobius"/>
    </source>
</evidence>
<dbReference type="InterPro" id="IPR032694">
    <property type="entry name" value="CopC/D"/>
</dbReference>